<evidence type="ECO:0000256" key="4">
    <source>
        <dbReference type="ARBA" id="ARBA00022741"/>
    </source>
</evidence>
<dbReference type="InterPro" id="IPR041562">
    <property type="entry name" value="MCM_lid"/>
</dbReference>
<feature type="region of interest" description="Disordered" evidence="16">
    <location>
        <begin position="993"/>
        <end position="1012"/>
    </location>
</feature>
<keyword evidence="5" id="KW-0227">DNA damage</keyword>
<dbReference type="SMART" id="SM00350">
    <property type="entry name" value="MCM"/>
    <property type="match status" value="1"/>
</dbReference>
<reference evidence="18" key="1">
    <citation type="submission" date="2025-08" db="UniProtKB">
        <authorList>
            <consortium name="Ensembl"/>
        </authorList>
    </citation>
    <scope>IDENTIFICATION</scope>
</reference>
<comment type="similarity">
    <text evidence="2 15">Belongs to the MCM family.</text>
</comment>
<dbReference type="Pfam" id="PF00493">
    <property type="entry name" value="MCM"/>
    <property type="match status" value="1"/>
</dbReference>
<dbReference type="InterPro" id="IPR031327">
    <property type="entry name" value="MCM"/>
</dbReference>
<dbReference type="InterPro" id="IPR033762">
    <property type="entry name" value="MCM_OB"/>
</dbReference>
<proteinExistence type="inferred from homology"/>
<dbReference type="FunFam" id="3.40.50.300:FF:000671">
    <property type="entry name" value="DNA helicase MCM9 isoform X1"/>
    <property type="match status" value="1"/>
</dbReference>
<dbReference type="Gene3D" id="2.40.50.140">
    <property type="entry name" value="Nucleic acid-binding proteins"/>
    <property type="match status" value="1"/>
</dbReference>
<keyword evidence="19" id="KW-1185">Reference proteome</keyword>
<reference evidence="18" key="2">
    <citation type="submission" date="2025-09" db="UniProtKB">
        <authorList>
            <consortium name="Ensembl"/>
        </authorList>
    </citation>
    <scope>IDENTIFICATION</scope>
</reference>
<feature type="compositionally biased region" description="Pro residues" evidence="16">
    <location>
        <begin position="747"/>
        <end position="761"/>
    </location>
</feature>
<dbReference type="InterPro" id="IPR012340">
    <property type="entry name" value="NA-bd_OB-fold"/>
</dbReference>
<feature type="region of interest" description="Disordered" evidence="16">
    <location>
        <begin position="845"/>
        <end position="878"/>
    </location>
</feature>
<evidence type="ECO:0000256" key="3">
    <source>
        <dbReference type="ARBA" id="ARBA00012551"/>
    </source>
</evidence>
<dbReference type="Proteomes" id="UP000694388">
    <property type="component" value="Unplaced"/>
</dbReference>
<evidence type="ECO:0000256" key="5">
    <source>
        <dbReference type="ARBA" id="ARBA00022763"/>
    </source>
</evidence>
<dbReference type="CDD" id="cd17760">
    <property type="entry name" value="MCM9"/>
    <property type="match status" value="1"/>
</dbReference>
<feature type="compositionally biased region" description="Basic and acidic residues" evidence="16">
    <location>
        <begin position="845"/>
        <end position="863"/>
    </location>
</feature>
<comment type="subcellular location">
    <subcellularLocation>
        <location evidence="1">Nucleus</location>
    </subcellularLocation>
</comment>
<name>A0A8C4Q6N7_EPTBU</name>
<accession>A0A8C4Q6N7</accession>
<dbReference type="GO" id="GO:0003697">
    <property type="term" value="F:single-stranded DNA binding"/>
    <property type="evidence" value="ECO:0007669"/>
    <property type="project" value="TreeGrafter"/>
</dbReference>
<feature type="region of interest" description="Disordered" evidence="16">
    <location>
        <begin position="1025"/>
        <end position="1074"/>
    </location>
</feature>
<comment type="catalytic activity">
    <reaction evidence="14">
        <text>ATP + H2O = ADP + phosphate + H(+)</text>
        <dbReference type="Rhea" id="RHEA:13065"/>
        <dbReference type="ChEBI" id="CHEBI:15377"/>
        <dbReference type="ChEBI" id="CHEBI:15378"/>
        <dbReference type="ChEBI" id="CHEBI:30616"/>
        <dbReference type="ChEBI" id="CHEBI:43474"/>
        <dbReference type="ChEBI" id="CHEBI:456216"/>
        <dbReference type="EC" id="3.6.4.12"/>
    </reaction>
</comment>
<evidence type="ECO:0000256" key="10">
    <source>
        <dbReference type="ARBA" id="ARBA00023204"/>
    </source>
</evidence>
<dbReference type="GeneTree" id="ENSGT01150000286951"/>
<feature type="region of interest" description="Disordered" evidence="16">
    <location>
        <begin position="899"/>
        <end position="981"/>
    </location>
</feature>
<dbReference type="SUPFAM" id="SSF52540">
    <property type="entry name" value="P-loop containing nucleoside triphosphate hydrolases"/>
    <property type="match status" value="1"/>
</dbReference>
<dbReference type="PANTHER" id="PTHR11630:SF48">
    <property type="entry name" value="DNA HELICASE MCM9"/>
    <property type="match status" value="1"/>
</dbReference>
<evidence type="ECO:0000256" key="14">
    <source>
        <dbReference type="ARBA" id="ARBA00047995"/>
    </source>
</evidence>
<evidence type="ECO:0000256" key="16">
    <source>
        <dbReference type="SAM" id="MobiDB-lite"/>
    </source>
</evidence>
<evidence type="ECO:0000256" key="2">
    <source>
        <dbReference type="ARBA" id="ARBA00008010"/>
    </source>
</evidence>
<keyword evidence="9 15" id="KW-0238">DNA-binding</keyword>
<sequence>MDLTDESWTNNERQFALYLLEHHRDDLLAALRAEDPEEHYPVLLNTINLCECAMEAGEALLSQPDIALRACDAALRLASASLMESVAGSAGFTVKKNLHTRVTGLPQCPELVRDRVPRAVDHGRLLCVSGTVIRTGTARLLEYRREYVCLKCRHEFVVHADPEQYHTLAVPVRCPFPGGCSSTHFIGPSGDAKPSCCRDYQEVKIQEQVQKLAVGTIPRSIVVILEDDLVDRCKSGDDVKVYGVVIRRWKSFVSGNRCDIDLAIRANHLEVANARACSQNVSEDAQRDFRQFWESHAHNPLSGRDVILASLCPQVFGMYVVKLAVALTLAGGVARVDASGTRVRGESHLLLVGDPGTGKSQFLKYAAKILPRSILTTGIGSTSAGLTVAAVREGGDWGLEAGALVLSDGGLCCIDEFNGIREHDRCSIHEAMEQQSISVAKAGLVCKLSTRATVLAATNPKGHYDTQQPLSVNVALTSPLLSRFDLVLVLLDTQNSDWDRVVSSFILEQKASPCKSGDLWSMEKMQAYFCATRALQPCLSPAADRVLSRYYQYHRRSNGRNAARTTLRMLESLIRLSQAPYKETASANVSTFLNPITTLYPSTTSPSFIICKYRKAHARLMFREEVIMEDAITVVSLMETSMQGGVMEGGTSALHTSFPEDPASAYRIHCEIMLEQLGLQDLLASEIERLDRLHLRNQDTSTHLSDVFSSPGQMNGPSQRHPPLSPPLRDTQSLRPPAPPHSLGQVPSPPQPAPHPFPQPSSPVILPFALDCDKAPRTEGMVTSTPCDMFSRSNTSNFPPLLSQIHKEERKTQKEEKSMICENQLQRNDNGEAHIRSNDVICGQEKSHCKTRPRSEPQGENRKSIMKSSNFGHNSSETQNHADRLLKFVFAVKGQLRHPAEAERGVAAKGRAEAERGVAAKGRAEAEGDAEGRAEAERGAEGRAEVERGAEAERGAVAKGRAEAERGAAAEGRAETERDAMAEGQDLCRKDYAAQQNEKSSKRSCKRNSLSLKGKSNAEDALGCVHRDYDGCPQRSSSTDNVPTRLTEDIVLNGQRRDAEEKRPGERNTKTPCANVSAHTLARLAEFAFASPSQLNSCTVSRLLSPCASRKGDEMTKDRKEMNYDKAARKVTDDHTTVAGEESHTRTSVTCTRVTSMSESVARVDKVMRGGDNENHDGVGGNNSLDCGLGSCDVEFLDEDDDDDLGTSWFQLSAKKARKC</sequence>
<dbReference type="InterPro" id="IPR027417">
    <property type="entry name" value="P-loop_NTPase"/>
</dbReference>
<evidence type="ECO:0000256" key="6">
    <source>
        <dbReference type="ARBA" id="ARBA00022801"/>
    </source>
</evidence>
<dbReference type="Pfam" id="PF17855">
    <property type="entry name" value="MCM_lid"/>
    <property type="match status" value="1"/>
</dbReference>
<protein>
    <recommendedName>
        <fullName evidence="12">DNA helicase MCM9</fullName>
        <ecNumber evidence="3">3.6.4.12</ecNumber>
    </recommendedName>
    <alternativeName>
        <fullName evidence="13">Minichromosome maintenance 9</fullName>
    </alternativeName>
</protein>
<dbReference type="GO" id="GO:0042555">
    <property type="term" value="C:MCM complex"/>
    <property type="evidence" value="ECO:0007669"/>
    <property type="project" value="TreeGrafter"/>
</dbReference>
<feature type="domain" description="MCM C-terminal AAA(+) ATPase" evidence="17">
    <location>
        <begin position="303"/>
        <end position="506"/>
    </location>
</feature>
<dbReference type="SUPFAM" id="SSF50249">
    <property type="entry name" value="Nucleic acid-binding proteins"/>
    <property type="match status" value="1"/>
</dbReference>
<evidence type="ECO:0000256" key="7">
    <source>
        <dbReference type="ARBA" id="ARBA00022806"/>
    </source>
</evidence>
<dbReference type="GO" id="GO:0000724">
    <property type="term" value="P:double-strand break repair via homologous recombination"/>
    <property type="evidence" value="ECO:0007669"/>
    <property type="project" value="TreeGrafter"/>
</dbReference>
<dbReference type="PRINTS" id="PR01657">
    <property type="entry name" value="MCMFAMILY"/>
</dbReference>
<keyword evidence="8 15" id="KW-0067">ATP-binding</keyword>
<dbReference type="Gene3D" id="3.40.50.300">
    <property type="entry name" value="P-loop containing nucleotide triphosphate hydrolases"/>
    <property type="match status" value="1"/>
</dbReference>
<evidence type="ECO:0000313" key="19">
    <source>
        <dbReference type="Proteomes" id="UP000694388"/>
    </source>
</evidence>
<dbReference type="SMART" id="SM00382">
    <property type="entry name" value="AAA"/>
    <property type="match status" value="1"/>
</dbReference>
<dbReference type="PROSITE" id="PS50051">
    <property type="entry name" value="MCM_2"/>
    <property type="match status" value="1"/>
</dbReference>
<dbReference type="InterPro" id="IPR001208">
    <property type="entry name" value="MCM_dom"/>
</dbReference>
<dbReference type="GO" id="GO:0005634">
    <property type="term" value="C:nucleus"/>
    <property type="evidence" value="ECO:0007669"/>
    <property type="project" value="UniProtKB-SubCell"/>
</dbReference>
<evidence type="ECO:0000313" key="18">
    <source>
        <dbReference type="Ensembl" id="ENSEBUP00000010873.1"/>
    </source>
</evidence>
<evidence type="ECO:0000256" key="9">
    <source>
        <dbReference type="ARBA" id="ARBA00023125"/>
    </source>
</evidence>
<dbReference type="PANTHER" id="PTHR11630">
    <property type="entry name" value="DNA REPLICATION LICENSING FACTOR MCM FAMILY MEMBER"/>
    <property type="match status" value="1"/>
</dbReference>
<evidence type="ECO:0000256" key="8">
    <source>
        <dbReference type="ARBA" id="ARBA00022840"/>
    </source>
</evidence>
<feature type="compositionally biased region" description="Polar residues" evidence="16">
    <location>
        <begin position="703"/>
        <end position="718"/>
    </location>
</feature>
<feature type="compositionally biased region" description="Basic and acidic residues" evidence="16">
    <location>
        <begin position="1055"/>
        <end position="1069"/>
    </location>
</feature>
<evidence type="ECO:0000256" key="11">
    <source>
        <dbReference type="ARBA" id="ARBA00023242"/>
    </source>
</evidence>
<feature type="region of interest" description="Disordered" evidence="16">
    <location>
        <begin position="703"/>
        <end position="762"/>
    </location>
</feature>
<evidence type="ECO:0000256" key="13">
    <source>
        <dbReference type="ARBA" id="ARBA00042301"/>
    </source>
</evidence>
<dbReference type="GO" id="GO:0017116">
    <property type="term" value="F:single-stranded DNA helicase activity"/>
    <property type="evidence" value="ECO:0007669"/>
    <property type="project" value="TreeGrafter"/>
</dbReference>
<dbReference type="Pfam" id="PF26066">
    <property type="entry name" value="MCM9_N"/>
    <property type="match status" value="1"/>
</dbReference>
<evidence type="ECO:0000256" key="1">
    <source>
        <dbReference type="ARBA" id="ARBA00004123"/>
    </source>
</evidence>
<dbReference type="EC" id="3.6.4.12" evidence="3"/>
<dbReference type="Ensembl" id="ENSEBUT00000011429.1">
    <property type="protein sequence ID" value="ENSEBUP00000010873.1"/>
    <property type="gene ID" value="ENSEBUG00000006963.1"/>
</dbReference>
<feature type="compositionally biased region" description="Polar residues" evidence="16">
    <location>
        <begin position="866"/>
        <end position="878"/>
    </location>
</feature>
<feature type="compositionally biased region" description="Polar residues" evidence="16">
    <location>
        <begin position="1034"/>
        <end position="1044"/>
    </location>
</feature>
<organism evidence="18 19">
    <name type="scientific">Eptatretus burgeri</name>
    <name type="common">Inshore hagfish</name>
    <dbReference type="NCBI Taxonomy" id="7764"/>
    <lineage>
        <taxon>Eukaryota</taxon>
        <taxon>Metazoa</taxon>
        <taxon>Chordata</taxon>
        <taxon>Craniata</taxon>
        <taxon>Vertebrata</taxon>
        <taxon>Cyclostomata</taxon>
        <taxon>Myxini</taxon>
        <taxon>Myxiniformes</taxon>
        <taxon>Myxinidae</taxon>
        <taxon>Eptatretinae</taxon>
        <taxon>Eptatretus</taxon>
    </lineage>
</organism>
<dbReference type="GO" id="GO:0005524">
    <property type="term" value="F:ATP binding"/>
    <property type="evidence" value="ECO:0007669"/>
    <property type="project" value="UniProtKB-KW"/>
</dbReference>
<keyword evidence="11" id="KW-0539">Nucleus</keyword>
<evidence type="ECO:0000256" key="12">
    <source>
        <dbReference type="ARBA" id="ARBA00041085"/>
    </source>
</evidence>
<dbReference type="Pfam" id="PF17207">
    <property type="entry name" value="MCM_OB"/>
    <property type="match status" value="1"/>
</dbReference>
<keyword evidence="6" id="KW-0378">Hydrolase</keyword>
<dbReference type="GO" id="GO:0016787">
    <property type="term" value="F:hydrolase activity"/>
    <property type="evidence" value="ECO:0007669"/>
    <property type="project" value="UniProtKB-KW"/>
</dbReference>
<dbReference type="InterPro" id="IPR003593">
    <property type="entry name" value="AAA+_ATPase"/>
</dbReference>
<keyword evidence="4 15" id="KW-0547">Nucleotide-binding</keyword>
<evidence type="ECO:0000256" key="15">
    <source>
        <dbReference type="RuleBase" id="RU004070"/>
    </source>
</evidence>
<dbReference type="AlphaFoldDB" id="A0A8C4Q6N7"/>
<evidence type="ECO:0000259" key="17">
    <source>
        <dbReference type="PROSITE" id="PS50051"/>
    </source>
</evidence>
<dbReference type="InterPro" id="IPR058768">
    <property type="entry name" value="MCM9_N"/>
</dbReference>
<keyword evidence="7" id="KW-0347">Helicase</keyword>
<keyword evidence="10" id="KW-0234">DNA repair</keyword>